<sequence length="365" mass="41403">MSNKVEKIDLIPPNFSNENFLGYKAGLRPCRKGGVNLSEQIIRGKRILHNYGHGAGGVSLAPGYANIQVNKFFQRYSSFKNLNHIGIIGSGYMGLFTALELIKLGYKVTIYADQFVKDDGLCSLETDKNHPTASQIAGGYWLPYGYEYNINEETQRVHDQACNFSWNFYKNSIEKKVYNGVRYMKVYHLDSIDYIKNSVPKEIFNDFKQVQVSWGNGKYYDAFTFTTVLIEGDIFLKELFNECKKQGVNFVNKHLNDEGEVTELPHDYIFNCAGIHSGKLFNDKNVYPIKGQLAVFRHTKGVDYYLSAPGPNGSRVTVYPHSTGTACGITHERDVWDQRPTLSICSVVAKNAQDFFKDKAVQPRL</sequence>
<dbReference type="STRING" id="312017.Q22X26"/>
<evidence type="ECO:0000256" key="4">
    <source>
        <dbReference type="ARBA" id="ARBA00022827"/>
    </source>
</evidence>
<comment type="similarity">
    <text evidence="2">Belongs to the DAMOX/DASOX family.</text>
</comment>
<dbReference type="Pfam" id="PF01266">
    <property type="entry name" value="DAO"/>
    <property type="match status" value="1"/>
</dbReference>
<dbReference type="PANTHER" id="PTHR11530:SF11">
    <property type="entry name" value="D-ASPARTATE OXIDASE"/>
    <property type="match status" value="1"/>
</dbReference>
<dbReference type="Proteomes" id="UP000009168">
    <property type="component" value="Unassembled WGS sequence"/>
</dbReference>
<dbReference type="InterPro" id="IPR023209">
    <property type="entry name" value="DAO"/>
</dbReference>
<gene>
    <name evidence="7" type="ORF">TTHERM_00633270</name>
</gene>
<dbReference type="GO" id="GO:0071949">
    <property type="term" value="F:FAD binding"/>
    <property type="evidence" value="ECO:0007669"/>
    <property type="project" value="InterPro"/>
</dbReference>
<evidence type="ECO:0000313" key="7">
    <source>
        <dbReference type="EMBL" id="EAR89820.2"/>
    </source>
</evidence>
<evidence type="ECO:0000256" key="3">
    <source>
        <dbReference type="ARBA" id="ARBA00022630"/>
    </source>
</evidence>
<dbReference type="KEGG" id="tet:TTHERM_00633270"/>
<proteinExistence type="inferred from homology"/>
<dbReference type="InterPro" id="IPR006076">
    <property type="entry name" value="FAD-dep_OxRdtase"/>
</dbReference>
<evidence type="ECO:0000259" key="6">
    <source>
        <dbReference type="Pfam" id="PF01266"/>
    </source>
</evidence>
<keyword evidence="5" id="KW-0560">Oxidoreductase</keyword>
<dbReference type="RefSeq" id="XP_001010065.2">
    <property type="nucleotide sequence ID" value="XM_001010065.2"/>
</dbReference>
<dbReference type="AlphaFoldDB" id="Q22X26"/>
<dbReference type="HOGENOM" id="CLU_1226964_0_0_1"/>
<keyword evidence="3" id="KW-0285">Flavoprotein</keyword>
<protein>
    <submittedName>
        <fullName evidence="7">FAD-dependent oxidoreductase</fullName>
    </submittedName>
</protein>
<organism evidence="7 8">
    <name type="scientific">Tetrahymena thermophila (strain SB210)</name>
    <dbReference type="NCBI Taxonomy" id="312017"/>
    <lineage>
        <taxon>Eukaryota</taxon>
        <taxon>Sar</taxon>
        <taxon>Alveolata</taxon>
        <taxon>Ciliophora</taxon>
        <taxon>Intramacronucleata</taxon>
        <taxon>Oligohymenophorea</taxon>
        <taxon>Hymenostomatida</taxon>
        <taxon>Tetrahymenina</taxon>
        <taxon>Tetrahymenidae</taxon>
        <taxon>Tetrahymena</taxon>
    </lineage>
</organism>
<evidence type="ECO:0000256" key="5">
    <source>
        <dbReference type="ARBA" id="ARBA00023002"/>
    </source>
</evidence>
<dbReference type="GO" id="GO:0019478">
    <property type="term" value="P:D-amino acid catabolic process"/>
    <property type="evidence" value="ECO:0007669"/>
    <property type="project" value="TreeGrafter"/>
</dbReference>
<dbReference type="InParanoid" id="Q22X26"/>
<dbReference type="Gene3D" id="3.30.9.10">
    <property type="entry name" value="D-Amino Acid Oxidase, subunit A, domain 2"/>
    <property type="match status" value="1"/>
</dbReference>
<dbReference type="GO" id="GO:0003884">
    <property type="term" value="F:D-amino-acid oxidase activity"/>
    <property type="evidence" value="ECO:0007669"/>
    <property type="project" value="InterPro"/>
</dbReference>
<dbReference type="InterPro" id="IPR006181">
    <property type="entry name" value="D-amino_acid_oxidase_CS"/>
</dbReference>
<comment type="cofactor">
    <cofactor evidence="1">
        <name>FAD</name>
        <dbReference type="ChEBI" id="CHEBI:57692"/>
    </cofactor>
</comment>
<evidence type="ECO:0000313" key="8">
    <source>
        <dbReference type="Proteomes" id="UP000009168"/>
    </source>
</evidence>
<dbReference type="Gene3D" id="3.40.50.720">
    <property type="entry name" value="NAD(P)-binding Rossmann-like Domain"/>
    <property type="match status" value="1"/>
</dbReference>
<dbReference type="PROSITE" id="PS00677">
    <property type="entry name" value="DAO"/>
    <property type="match status" value="1"/>
</dbReference>
<feature type="domain" description="FAD dependent oxidoreductase" evidence="6">
    <location>
        <begin position="85"/>
        <end position="358"/>
    </location>
</feature>
<dbReference type="GeneID" id="7826218"/>
<evidence type="ECO:0000256" key="2">
    <source>
        <dbReference type="ARBA" id="ARBA00006730"/>
    </source>
</evidence>
<reference evidence="8" key="1">
    <citation type="journal article" date="2006" name="PLoS Biol.">
        <title>Macronuclear genome sequence of the ciliate Tetrahymena thermophila, a model eukaryote.</title>
        <authorList>
            <person name="Eisen J.A."/>
            <person name="Coyne R.S."/>
            <person name="Wu M."/>
            <person name="Wu D."/>
            <person name="Thiagarajan M."/>
            <person name="Wortman J.R."/>
            <person name="Badger J.H."/>
            <person name="Ren Q."/>
            <person name="Amedeo P."/>
            <person name="Jones K.M."/>
            <person name="Tallon L.J."/>
            <person name="Delcher A.L."/>
            <person name="Salzberg S.L."/>
            <person name="Silva J.C."/>
            <person name="Haas B.J."/>
            <person name="Majoros W.H."/>
            <person name="Farzad M."/>
            <person name="Carlton J.M."/>
            <person name="Smith R.K. Jr."/>
            <person name="Garg J."/>
            <person name="Pearlman R.E."/>
            <person name="Karrer K.M."/>
            <person name="Sun L."/>
            <person name="Manning G."/>
            <person name="Elde N.C."/>
            <person name="Turkewitz A.P."/>
            <person name="Asai D.J."/>
            <person name="Wilkes D.E."/>
            <person name="Wang Y."/>
            <person name="Cai H."/>
            <person name="Collins K."/>
            <person name="Stewart B.A."/>
            <person name="Lee S.R."/>
            <person name="Wilamowska K."/>
            <person name="Weinberg Z."/>
            <person name="Ruzzo W.L."/>
            <person name="Wloga D."/>
            <person name="Gaertig J."/>
            <person name="Frankel J."/>
            <person name="Tsao C.-C."/>
            <person name="Gorovsky M.A."/>
            <person name="Keeling P.J."/>
            <person name="Waller R.F."/>
            <person name="Patron N.J."/>
            <person name="Cherry J.M."/>
            <person name="Stover N.A."/>
            <person name="Krieger C.J."/>
            <person name="del Toro C."/>
            <person name="Ryder H.F."/>
            <person name="Williamson S.C."/>
            <person name="Barbeau R.A."/>
            <person name="Hamilton E.P."/>
            <person name="Orias E."/>
        </authorList>
    </citation>
    <scope>NUCLEOTIDE SEQUENCE [LARGE SCALE GENOMIC DNA]</scope>
    <source>
        <strain evidence="8">SB210</strain>
    </source>
</reference>
<dbReference type="OrthoDB" id="2015447at2759"/>
<dbReference type="EMBL" id="GG662809">
    <property type="protein sequence ID" value="EAR89820.2"/>
    <property type="molecule type" value="Genomic_DNA"/>
</dbReference>
<keyword evidence="8" id="KW-1185">Reference proteome</keyword>
<evidence type="ECO:0000256" key="1">
    <source>
        <dbReference type="ARBA" id="ARBA00001974"/>
    </source>
</evidence>
<accession>Q22X26</accession>
<dbReference type="PANTHER" id="PTHR11530">
    <property type="entry name" value="D-AMINO ACID OXIDASE"/>
    <property type="match status" value="1"/>
</dbReference>
<dbReference type="GO" id="GO:0005737">
    <property type="term" value="C:cytoplasm"/>
    <property type="evidence" value="ECO:0007669"/>
    <property type="project" value="TreeGrafter"/>
</dbReference>
<name>Q22X26_TETTS</name>
<keyword evidence="4" id="KW-0274">FAD</keyword>
<dbReference type="SUPFAM" id="SSF51971">
    <property type="entry name" value="Nucleotide-binding domain"/>
    <property type="match status" value="1"/>
</dbReference>